<evidence type="ECO:0000259" key="7">
    <source>
        <dbReference type="PROSITE" id="PS51755"/>
    </source>
</evidence>
<evidence type="ECO:0000256" key="1">
    <source>
        <dbReference type="ARBA" id="ARBA00005820"/>
    </source>
</evidence>
<comment type="similarity">
    <text evidence="1">Belongs to the AfsR/DnrI/RedD regulatory family.</text>
</comment>
<name>A0ABU2JRS7_9ACTN</name>
<dbReference type="SUPFAM" id="SSF46894">
    <property type="entry name" value="C-terminal effector domain of the bipartite response regulators"/>
    <property type="match status" value="1"/>
</dbReference>
<dbReference type="InterPro" id="IPR005158">
    <property type="entry name" value="BTAD"/>
</dbReference>
<dbReference type="PRINTS" id="PR00364">
    <property type="entry name" value="DISEASERSIST"/>
</dbReference>
<evidence type="ECO:0000256" key="6">
    <source>
        <dbReference type="PROSITE-ProRule" id="PRU01091"/>
    </source>
</evidence>
<accession>A0ABU2JRS7</accession>
<dbReference type="InterPro" id="IPR051677">
    <property type="entry name" value="AfsR-DnrI-RedD_regulator"/>
</dbReference>
<dbReference type="SMART" id="SM00862">
    <property type="entry name" value="Trans_reg_C"/>
    <property type="match status" value="1"/>
</dbReference>
<evidence type="ECO:0000256" key="5">
    <source>
        <dbReference type="ARBA" id="ARBA00023163"/>
    </source>
</evidence>
<evidence type="ECO:0000313" key="8">
    <source>
        <dbReference type="EMBL" id="MDT0267692.1"/>
    </source>
</evidence>
<reference evidence="9" key="1">
    <citation type="submission" date="2023-07" db="EMBL/GenBank/DDBJ databases">
        <title>30 novel species of actinomycetes from the DSMZ collection.</title>
        <authorList>
            <person name="Nouioui I."/>
        </authorList>
    </citation>
    <scope>NUCLEOTIDE SEQUENCE [LARGE SCALE GENOMIC DNA]</scope>
    <source>
        <strain evidence="9">DSM 44915</strain>
    </source>
</reference>
<keyword evidence="3" id="KW-0805">Transcription regulation</keyword>
<protein>
    <submittedName>
        <fullName evidence="8">BTAD domain-containing putative transcriptional regulator</fullName>
    </submittedName>
</protein>
<dbReference type="InterPro" id="IPR001867">
    <property type="entry name" value="OmpR/PhoB-type_DNA-bd"/>
</dbReference>
<comment type="caution">
    <text evidence="8">The sequence shown here is derived from an EMBL/GenBank/DDBJ whole genome shotgun (WGS) entry which is preliminary data.</text>
</comment>
<dbReference type="InterPro" id="IPR011990">
    <property type="entry name" value="TPR-like_helical_dom_sf"/>
</dbReference>
<dbReference type="CDD" id="cd15831">
    <property type="entry name" value="BTAD"/>
    <property type="match status" value="1"/>
</dbReference>
<dbReference type="SUPFAM" id="SSF52540">
    <property type="entry name" value="P-loop containing nucleoside triphosphate hydrolases"/>
    <property type="match status" value="1"/>
</dbReference>
<dbReference type="Gene3D" id="1.10.10.10">
    <property type="entry name" value="Winged helix-like DNA-binding domain superfamily/Winged helix DNA-binding domain"/>
    <property type="match status" value="1"/>
</dbReference>
<evidence type="ECO:0000256" key="3">
    <source>
        <dbReference type="ARBA" id="ARBA00023015"/>
    </source>
</evidence>
<dbReference type="Gene3D" id="3.40.50.300">
    <property type="entry name" value="P-loop containing nucleotide triphosphate hydrolases"/>
    <property type="match status" value="1"/>
</dbReference>
<dbReference type="PANTHER" id="PTHR35807:SF1">
    <property type="entry name" value="TRANSCRIPTIONAL REGULATOR REDD"/>
    <property type="match status" value="1"/>
</dbReference>
<dbReference type="PROSITE" id="PS51755">
    <property type="entry name" value="OMPR_PHOB"/>
    <property type="match status" value="1"/>
</dbReference>
<evidence type="ECO:0000313" key="9">
    <source>
        <dbReference type="Proteomes" id="UP001183410"/>
    </source>
</evidence>
<keyword evidence="9" id="KW-1185">Reference proteome</keyword>
<dbReference type="InterPro" id="IPR016032">
    <property type="entry name" value="Sig_transdc_resp-reg_C-effctor"/>
</dbReference>
<dbReference type="Pfam" id="PF00486">
    <property type="entry name" value="Trans_reg_C"/>
    <property type="match status" value="1"/>
</dbReference>
<gene>
    <name evidence="8" type="ORF">RM844_15505</name>
</gene>
<keyword evidence="4 6" id="KW-0238">DNA-binding</keyword>
<keyword evidence="2" id="KW-0902">Two-component regulatory system</keyword>
<dbReference type="Gene3D" id="1.25.40.10">
    <property type="entry name" value="Tetratricopeptide repeat domain"/>
    <property type="match status" value="2"/>
</dbReference>
<dbReference type="RefSeq" id="WP_311667775.1">
    <property type="nucleotide sequence ID" value="NZ_JAVREO010000008.1"/>
</dbReference>
<feature type="DNA-binding region" description="OmpR/PhoB-type" evidence="6">
    <location>
        <begin position="1"/>
        <end position="90"/>
    </location>
</feature>
<organism evidence="8 9">
    <name type="scientific">Streptomyces chisholmiae</name>
    <dbReference type="NCBI Taxonomy" id="3075540"/>
    <lineage>
        <taxon>Bacteria</taxon>
        <taxon>Bacillati</taxon>
        <taxon>Actinomycetota</taxon>
        <taxon>Actinomycetes</taxon>
        <taxon>Kitasatosporales</taxon>
        <taxon>Streptomycetaceae</taxon>
        <taxon>Streptomyces</taxon>
    </lineage>
</organism>
<feature type="domain" description="OmpR/PhoB-type" evidence="7">
    <location>
        <begin position="1"/>
        <end position="90"/>
    </location>
</feature>
<evidence type="ECO:0000256" key="2">
    <source>
        <dbReference type="ARBA" id="ARBA00023012"/>
    </source>
</evidence>
<dbReference type="SUPFAM" id="SSF48452">
    <property type="entry name" value="TPR-like"/>
    <property type="match status" value="2"/>
</dbReference>
<keyword evidence="5" id="KW-0804">Transcription</keyword>
<dbReference type="Pfam" id="PF03704">
    <property type="entry name" value="BTAD"/>
    <property type="match status" value="1"/>
</dbReference>
<evidence type="ECO:0000256" key="4">
    <source>
        <dbReference type="ARBA" id="ARBA00023125"/>
    </source>
</evidence>
<dbReference type="InterPro" id="IPR036388">
    <property type="entry name" value="WH-like_DNA-bd_sf"/>
</dbReference>
<dbReference type="EMBL" id="JAVREO010000008">
    <property type="protein sequence ID" value="MDT0267692.1"/>
    <property type="molecule type" value="Genomic_DNA"/>
</dbReference>
<dbReference type="InterPro" id="IPR027417">
    <property type="entry name" value="P-loop_NTPase"/>
</dbReference>
<dbReference type="Proteomes" id="UP001183410">
    <property type="component" value="Unassembled WGS sequence"/>
</dbReference>
<dbReference type="SMART" id="SM01043">
    <property type="entry name" value="BTAD"/>
    <property type="match status" value="1"/>
</dbReference>
<dbReference type="PANTHER" id="PTHR35807">
    <property type="entry name" value="TRANSCRIPTIONAL REGULATOR REDD-RELATED"/>
    <property type="match status" value="1"/>
</dbReference>
<sequence length="937" mass="99188">MDIRLLGPVELRREDRPVDLRAPMLRTLLAAFALRPGQVHGVAGLCHQLWGALPPPSARATLRTYVMRLRRLLPADRLRTAPAGGYLLHVRPEETDLGRFRTQLARARALAKARPEEALPAYEAACQLWRGEPLAGLGDGPLVAAEAPGLAKLRLDAQEERFAVHLALGRHTEILDELAAAARAHHLREGLTQHLMLALHRAGRTSEALDAYRSLRRRLVDDLGIEPGYQLRALERAILRADPALLAPRPGGGARAGAIAPALPAAVGTFVARGQELALLREWLASSGAAAGICLLDGPGGVGKSALAVLAARESAARFPDGLLYADLRGADPGDAPLDVAAAAQLLLAQLGVPMREVPQDVDEAAARFREHLRGRRCLVLLDNARDAAQVRPLLPDEAPAVALVTSRMALTGLAGGRHLHLGLLDRADSVRLIRTIAGPRTAPATPAHWAELAGLCGDLPLALRIVAARMAARPSWDVAEWIALLRDERGRMDQLRTADLDLRAGLMVGIDRLAESADPADRRAAALFPLLGVPALHTYQPASAAALAGCTPAEAEDSLARLTDARIADSPRSGVYVLHDLLRAAARWQADRLPPEHARDRLGALARWYLGTLYQAGTLASPPGWPSSRVRQGSARFPGGDDFTDTGAALAWLDAAVPQVLALAEQCAAPEYRAGTELAGRPLSTFGSAAARALTGYFGLRMNVRDLRRLAALVLRVAERDGDAAARGFALGQLGKVLGQSGDAAGGMSLLSESWEVLTSVGDVGEAVVSACNLVACLGLARRRDEAIRVGERALAVAEAAGLTEATIMIGNNMGYTHYLAGDLVSARRVLISVCADASEPTAELSGPLASLAACELAAGDHAEAARWARTGLALADRHPVDPVSRAELHHELARALRAAGDERAAQAASAAARQLVDELNQRENLHLRIPGLGSG</sequence>
<proteinExistence type="inferred from homology"/>